<dbReference type="CDD" id="cd11377">
    <property type="entry name" value="Pro-peptidase_S53"/>
    <property type="match status" value="1"/>
</dbReference>
<dbReference type="PROSITE" id="PS51695">
    <property type="entry name" value="SEDOLISIN"/>
    <property type="match status" value="1"/>
</dbReference>
<evidence type="ECO:0000256" key="1">
    <source>
        <dbReference type="ARBA" id="ARBA00001910"/>
    </source>
</evidence>
<name>A0ABR0SKG4_9HYPO</name>
<proteinExistence type="predicted"/>
<dbReference type="Pfam" id="PF09286">
    <property type="entry name" value="Pro-kuma_activ"/>
    <property type="match status" value="1"/>
</dbReference>
<dbReference type="SUPFAM" id="SSF54897">
    <property type="entry name" value="Protease propeptides/inhibitors"/>
    <property type="match status" value="1"/>
</dbReference>
<keyword evidence="5 11" id="KW-0645">Protease</keyword>
<evidence type="ECO:0000256" key="4">
    <source>
        <dbReference type="ARBA" id="ARBA00012462"/>
    </source>
</evidence>
<evidence type="ECO:0000256" key="12">
    <source>
        <dbReference type="SAM" id="SignalP"/>
    </source>
</evidence>
<evidence type="ECO:0000256" key="7">
    <source>
        <dbReference type="ARBA" id="ARBA00022801"/>
    </source>
</evidence>
<gene>
    <name evidence="14" type="ORF">PT974_05636</name>
</gene>
<dbReference type="EMBL" id="JAVFKD010000012">
    <property type="protein sequence ID" value="KAK5992235.1"/>
    <property type="molecule type" value="Genomic_DNA"/>
</dbReference>
<dbReference type="PANTHER" id="PTHR14218">
    <property type="entry name" value="PROTEASE S8 TRIPEPTIDYL PEPTIDASE I CLN2"/>
    <property type="match status" value="1"/>
</dbReference>
<keyword evidence="15" id="KW-1185">Reference proteome</keyword>
<evidence type="ECO:0000256" key="3">
    <source>
        <dbReference type="ARBA" id="ARBA00004239"/>
    </source>
</evidence>
<evidence type="ECO:0000256" key="11">
    <source>
        <dbReference type="PROSITE-ProRule" id="PRU01032"/>
    </source>
</evidence>
<comment type="catalytic activity">
    <reaction evidence="1">
        <text>Release of an N-terminal tripeptide from a polypeptide.</text>
        <dbReference type="EC" id="3.4.14.10"/>
    </reaction>
</comment>
<evidence type="ECO:0000256" key="2">
    <source>
        <dbReference type="ARBA" id="ARBA00002451"/>
    </source>
</evidence>
<feature type="binding site" evidence="11">
    <location>
        <position position="587"/>
    </location>
    <ligand>
        <name>Ca(2+)</name>
        <dbReference type="ChEBI" id="CHEBI:29108"/>
    </ligand>
</feature>
<evidence type="ECO:0000313" key="15">
    <source>
        <dbReference type="Proteomes" id="UP001338125"/>
    </source>
</evidence>
<keyword evidence="9 11" id="KW-0106">Calcium</keyword>
<dbReference type="InterPro" id="IPR030400">
    <property type="entry name" value="Sedolisin_dom"/>
</dbReference>
<feature type="active site" description="Charge relay system" evidence="11">
    <location>
        <position position="291"/>
    </location>
</feature>
<evidence type="ECO:0000256" key="9">
    <source>
        <dbReference type="ARBA" id="ARBA00022837"/>
    </source>
</evidence>
<reference evidence="14 15" key="1">
    <citation type="submission" date="2024-01" db="EMBL/GenBank/DDBJ databases">
        <title>Complete genome of Cladobotryum mycophilum ATHUM6906.</title>
        <authorList>
            <person name="Christinaki A.C."/>
            <person name="Myridakis A.I."/>
            <person name="Kouvelis V.N."/>
        </authorList>
    </citation>
    <scope>NUCLEOTIDE SEQUENCE [LARGE SCALE GENOMIC DNA]</scope>
    <source>
        <strain evidence="14 15">ATHUM6906</strain>
    </source>
</reference>
<keyword evidence="6 11" id="KW-0479">Metal-binding</keyword>
<comment type="cofactor">
    <cofactor evidence="11">
        <name>Ca(2+)</name>
        <dbReference type="ChEBI" id="CHEBI:29108"/>
    </cofactor>
    <text evidence="11">Binds 1 Ca(2+) ion per subunit.</text>
</comment>
<dbReference type="SMART" id="SM00944">
    <property type="entry name" value="Pro-kuma_activ"/>
    <property type="match status" value="1"/>
</dbReference>
<dbReference type="EC" id="3.4.14.10" evidence="4"/>
<dbReference type="InterPro" id="IPR015366">
    <property type="entry name" value="S53_propep"/>
</dbReference>
<feature type="chain" id="PRO_5046891798" description="tripeptidyl-peptidase II" evidence="12">
    <location>
        <begin position="21"/>
        <end position="606"/>
    </location>
</feature>
<feature type="binding site" evidence="11">
    <location>
        <position position="585"/>
    </location>
    <ligand>
        <name>Ca(2+)</name>
        <dbReference type="ChEBI" id="CHEBI:29108"/>
    </ligand>
</feature>
<evidence type="ECO:0000256" key="10">
    <source>
        <dbReference type="ARBA" id="ARBA00023145"/>
    </source>
</evidence>
<feature type="signal peptide" evidence="12">
    <location>
        <begin position="1"/>
        <end position="20"/>
    </location>
</feature>
<comment type="caution">
    <text evidence="14">The sequence shown here is derived from an EMBL/GenBank/DDBJ whole genome shotgun (WGS) entry which is preliminary data.</text>
</comment>
<evidence type="ECO:0000256" key="6">
    <source>
        <dbReference type="ARBA" id="ARBA00022723"/>
    </source>
</evidence>
<keyword evidence="10" id="KW-0865">Zymogen</keyword>
<comment type="subcellular location">
    <subcellularLocation>
        <location evidence="3">Secreted</location>
        <location evidence="3">Extracellular space</location>
    </subcellularLocation>
</comment>
<evidence type="ECO:0000256" key="5">
    <source>
        <dbReference type="ARBA" id="ARBA00022670"/>
    </source>
</evidence>
<dbReference type="CDD" id="cd04056">
    <property type="entry name" value="Peptidases_S53"/>
    <property type="match status" value="1"/>
</dbReference>
<dbReference type="InterPro" id="IPR000209">
    <property type="entry name" value="Peptidase_S8/S53_dom"/>
</dbReference>
<feature type="binding site" evidence="11">
    <location>
        <position position="553"/>
    </location>
    <ligand>
        <name>Ca(2+)</name>
        <dbReference type="ChEBI" id="CHEBI:29108"/>
    </ligand>
</feature>
<dbReference type="InterPro" id="IPR050819">
    <property type="entry name" value="Tripeptidyl-peptidase_I"/>
</dbReference>
<dbReference type="Proteomes" id="UP001338125">
    <property type="component" value="Unassembled WGS sequence"/>
</dbReference>
<dbReference type="SUPFAM" id="SSF52743">
    <property type="entry name" value="Subtilisin-like"/>
    <property type="match status" value="1"/>
</dbReference>
<evidence type="ECO:0000256" key="8">
    <source>
        <dbReference type="ARBA" id="ARBA00022825"/>
    </source>
</evidence>
<protein>
    <recommendedName>
        <fullName evidence="4">tripeptidyl-peptidase II</fullName>
        <ecNumber evidence="4">3.4.14.10</ecNumber>
    </recommendedName>
</protein>
<feature type="active site" description="Charge relay system" evidence="11">
    <location>
        <position position="295"/>
    </location>
</feature>
<organism evidence="14 15">
    <name type="scientific">Cladobotryum mycophilum</name>
    <dbReference type="NCBI Taxonomy" id="491253"/>
    <lineage>
        <taxon>Eukaryota</taxon>
        <taxon>Fungi</taxon>
        <taxon>Dikarya</taxon>
        <taxon>Ascomycota</taxon>
        <taxon>Pezizomycotina</taxon>
        <taxon>Sordariomycetes</taxon>
        <taxon>Hypocreomycetidae</taxon>
        <taxon>Hypocreales</taxon>
        <taxon>Hypocreaceae</taxon>
        <taxon>Cladobotryum</taxon>
    </lineage>
</organism>
<evidence type="ECO:0000313" key="14">
    <source>
        <dbReference type="EMBL" id="KAK5992235.1"/>
    </source>
</evidence>
<feature type="domain" description="Peptidase S53" evidence="13">
    <location>
        <begin position="216"/>
        <end position="606"/>
    </location>
</feature>
<dbReference type="InterPro" id="IPR036852">
    <property type="entry name" value="Peptidase_S8/S53_dom_sf"/>
</dbReference>
<feature type="binding site" evidence="11">
    <location>
        <position position="554"/>
    </location>
    <ligand>
        <name>Ca(2+)</name>
        <dbReference type="ChEBI" id="CHEBI:29108"/>
    </ligand>
</feature>
<keyword evidence="12" id="KW-0732">Signal</keyword>
<feature type="active site" description="Charge relay system" evidence="11">
    <location>
        <position position="511"/>
    </location>
</feature>
<dbReference type="PANTHER" id="PTHR14218:SF10">
    <property type="entry name" value="PEPTIDASE S53 DOMAIN-CONTAINING PROTEIN"/>
    <property type="match status" value="1"/>
</dbReference>
<keyword evidence="8 11" id="KW-0720">Serine protease</keyword>
<dbReference type="Gene3D" id="3.40.50.200">
    <property type="entry name" value="Peptidase S8/S53 domain"/>
    <property type="match status" value="1"/>
</dbReference>
<accession>A0ABR0SKG4</accession>
<keyword evidence="7 11" id="KW-0378">Hydrolase</keyword>
<evidence type="ECO:0000259" key="13">
    <source>
        <dbReference type="PROSITE" id="PS51695"/>
    </source>
</evidence>
<sequence length="606" mass="65399">MLNLDTFYLLLLAASTLVGAKPLTGAEPTPTLGAAPNELIQISIGLEPESRDRFEQTLYDISNPKHRRHGKHLSRGDAKALLQPSRDSTGAVKRWLSKAGIPDSRISDQGQFIDVRLNIQQARTLLGARHHAIADSGEGGVQSTESSLPPELRSHVATIYRSLQGERTKTTRGLSHRQRHQAMGARHGHSHRSSLPIPDLVVAVNDDVDLEECKDELTPACLRKIYRVGNNYPEHHGKTSFAIPGFGGQAAQYDQLDKFLRAYAPYAVGANFSVESINGGQNTQGEVASGEANLDIQYAVAMVYNLPVRYLATGGGNRDIIPDLDMPTYLPQLSNATTEPFLEFARHLLDLDADQLPSVVSISYGINEQVLPKAYATQVCDMFGQLGARGVSIIVATGDMGPGQSCQSNDGKNTTKFLPIFPATCPYVTAVGATASNSPEVASEISSGGFSEYFARPSWQNETVGAYLCQHGDEWKGYYNPNGRAFPDVSALGTNYQIYSHNEIESTGGASASAPVFASLIALLNDERAKNNKPPLGFLNPWIYRVGDLAFTDITIGKSIGCQGRSTADLPSPIIPNAGWSAVPGWDPVTGLGTPRFDHLKRLSSG</sequence>
<dbReference type="Pfam" id="PF00082">
    <property type="entry name" value="Peptidase_S8"/>
    <property type="match status" value="1"/>
</dbReference>
<comment type="function">
    <text evidence="2">Secreted tripeptidyl-peptidase which degrades proteins at acidic pHs and is involved in virulence.</text>
</comment>